<keyword evidence="2" id="KW-1185">Reference proteome</keyword>
<organism evidence="1 2">
    <name type="scientific">Methylobacterium adhaesivum</name>
    <dbReference type="NCBI Taxonomy" id="333297"/>
    <lineage>
        <taxon>Bacteria</taxon>
        <taxon>Pseudomonadati</taxon>
        <taxon>Pseudomonadota</taxon>
        <taxon>Alphaproteobacteria</taxon>
        <taxon>Hyphomicrobiales</taxon>
        <taxon>Methylobacteriaceae</taxon>
        <taxon>Methylobacterium</taxon>
    </lineage>
</organism>
<comment type="caution">
    <text evidence="1">The sequence shown here is derived from an EMBL/GenBank/DDBJ whole genome shotgun (WGS) entry which is preliminary data.</text>
</comment>
<dbReference type="EMBL" id="JAUFPX010000018">
    <property type="protein sequence ID" value="MDN3592742.1"/>
    <property type="molecule type" value="Genomic_DNA"/>
</dbReference>
<accession>A0ABT8BKN0</accession>
<gene>
    <name evidence="1" type="ORF">QWZ12_19275</name>
</gene>
<sequence>MSMDLYVLSDGLPPNLIEWQKIIDEHGFDLKFSRDQIVIGEGGLVTAKWKSRDVAFEFRPCDFDKLIETYDDLDFGRRWDTANVFYWSGLTDCVAAYIAAVTLAQMHNGIVFDPQDSLILRDQEALRMARENELLLPKIEASLRH</sequence>
<evidence type="ECO:0000313" key="1">
    <source>
        <dbReference type="EMBL" id="MDN3592742.1"/>
    </source>
</evidence>
<evidence type="ECO:0000313" key="2">
    <source>
        <dbReference type="Proteomes" id="UP001224644"/>
    </source>
</evidence>
<dbReference type="RefSeq" id="WP_238221865.1">
    <property type="nucleotide sequence ID" value="NZ_BPQD01000002.1"/>
</dbReference>
<reference evidence="2" key="1">
    <citation type="journal article" date="2019" name="Int. J. Syst. Evol. Microbiol.">
        <title>The Global Catalogue of Microorganisms (GCM) 10K type strain sequencing project: providing services to taxonomists for standard genome sequencing and annotation.</title>
        <authorList>
            <consortium name="The Broad Institute Genomics Platform"/>
            <consortium name="The Broad Institute Genome Sequencing Center for Infectious Disease"/>
            <person name="Wu L."/>
            <person name="Ma J."/>
        </authorList>
    </citation>
    <scope>NUCLEOTIDE SEQUENCE [LARGE SCALE GENOMIC DNA]</scope>
    <source>
        <strain evidence="2">CECT 7069</strain>
    </source>
</reference>
<protein>
    <submittedName>
        <fullName evidence="1">Uncharacterized protein</fullName>
    </submittedName>
</protein>
<proteinExistence type="predicted"/>
<dbReference type="Proteomes" id="UP001224644">
    <property type="component" value="Unassembled WGS sequence"/>
</dbReference>
<name>A0ABT8BKN0_9HYPH</name>